<proteinExistence type="predicted"/>
<organism evidence="1 2">
    <name type="scientific">Necator americanus</name>
    <name type="common">Human hookworm</name>
    <dbReference type="NCBI Taxonomy" id="51031"/>
    <lineage>
        <taxon>Eukaryota</taxon>
        <taxon>Metazoa</taxon>
        <taxon>Ecdysozoa</taxon>
        <taxon>Nematoda</taxon>
        <taxon>Chromadorea</taxon>
        <taxon>Rhabditida</taxon>
        <taxon>Rhabditina</taxon>
        <taxon>Rhabditomorpha</taxon>
        <taxon>Strongyloidea</taxon>
        <taxon>Ancylostomatidae</taxon>
        <taxon>Bunostominae</taxon>
        <taxon>Necator</taxon>
    </lineage>
</organism>
<evidence type="ECO:0000313" key="2">
    <source>
        <dbReference type="Proteomes" id="UP001303046"/>
    </source>
</evidence>
<comment type="caution">
    <text evidence="1">The sequence shown here is derived from an EMBL/GenBank/DDBJ whole genome shotgun (WGS) entry which is preliminary data.</text>
</comment>
<dbReference type="EMBL" id="JAVFWL010000006">
    <property type="protein sequence ID" value="KAK6765737.1"/>
    <property type="molecule type" value="Genomic_DNA"/>
</dbReference>
<evidence type="ECO:0000313" key="1">
    <source>
        <dbReference type="EMBL" id="KAK6765737.1"/>
    </source>
</evidence>
<keyword evidence="2" id="KW-1185">Reference proteome</keyword>
<reference evidence="1 2" key="1">
    <citation type="submission" date="2023-08" db="EMBL/GenBank/DDBJ databases">
        <title>A Necator americanus chromosomal reference genome.</title>
        <authorList>
            <person name="Ilik V."/>
            <person name="Petrzelkova K.J."/>
            <person name="Pardy F."/>
            <person name="Fuh T."/>
            <person name="Niatou-Singa F.S."/>
            <person name="Gouil Q."/>
            <person name="Baker L."/>
            <person name="Ritchie M.E."/>
            <person name="Jex A.R."/>
            <person name="Gazzola D."/>
            <person name="Li H."/>
            <person name="Toshio Fujiwara R."/>
            <person name="Zhan B."/>
            <person name="Aroian R.V."/>
            <person name="Pafco B."/>
            <person name="Schwarz E.M."/>
        </authorList>
    </citation>
    <scope>NUCLEOTIDE SEQUENCE [LARGE SCALE GENOMIC DNA]</scope>
    <source>
        <strain evidence="1 2">Aroian</strain>
        <tissue evidence="1">Whole animal</tissue>
    </source>
</reference>
<dbReference type="Proteomes" id="UP001303046">
    <property type="component" value="Unassembled WGS sequence"/>
</dbReference>
<accession>A0ABR1ESX7</accession>
<sequence length="121" mass="13622">MMDDMTGEELFLGACDSRRVGYVAVLISTNMAMNINSFEQLTTRIGPLRMGLCGSTPALTTFVAYAPTSSSEEEVEVFDMDLGKFYREDHNFYRVIVGEFSTKIGPEELLRIFTSRSVAYY</sequence>
<protein>
    <submittedName>
        <fullName evidence="1">Uncharacterized protein</fullName>
    </submittedName>
</protein>
<name>A0ABR1ESX7_NECAM</name>
<gene>
    <name evidence="1" type="primary">Necator_chrX.g25734</name>
    <name evidence="1" type="ORF">RB195_025568</name>
</gene>